<dbReference type="RefSeq" id="WP_072487361.1">
    <property type="nucleotide sequence ID" value="NZ_CP108276.1"/>
</dbReference>
<keyword evidence="3" id="KW-0812">Transmembrane</keyword>
<evidence type="ECO:0000259" key="6">
    <source>
        <dbReference type="PROSITE" id="PS51352"/>
    </source>
</evidence>
<reference evidence="7 8" key="1">
    <citation type="submission" date="2016-11" db="EMBL/GenBank/DDBJ databases">
        <authorList>
            <person name="Jaros S."/>
            <person name="Januszkiewicz K."/>
            <person name="Wedrychowicz H."/>
        </authorList>
    </citation>
    <scope>NUCLEOTIDE SEQUENCE [LARGE SCALE GENOMIC DNA]</scope>
    <source>
        <strain evidence="7 8">OK807</strain>
    </source>
</reference>
<evidence type="ECO:0000256" key="1">
    <source>
        <dbReference type="ARBA" id="ARBA00004196"/>
    </source>
</evidence>
<dbReference type="InterPro" id="IPR036249">
    <property type="entry name" value="Thioredoxin-like_sf"/>
</dbReference>
<dbReference type="PROSITE" id="PS51352">
    <property type="entry name" value="THIOREDOXIN_2"/>
    <property type="match status" value="1"/>
</dbReference>
<dbReference type="GO" id="GO:0016209">
    <property type="term" value="F:antioxidant activity"/>
    <property type="evidence" value="ECO:0007669"/>
    <property type="project" value="InterPro"/>
</dbReference>
<evidence type="ECO:0000256" key="2">
    <source>
        <dbReference type="ARBA" id="ARBA00022748"/>
    </source>
</evidence>
<evidence type="ECO:0000256" key="3">
    <source>
        <dbReference type="ARBA" id="ARBA00022968"/>
    </source>
</evidence>
<dbReference type="SUPFAM" id="SSF52833">
    <property type="entry name" value="Thioredoxin-like"/>
    <property type="match status" value="1"/>
</dbReference>
<dbReference type="InterPro" id="IPR013766">
    <property type="entry name" value="Thioredoxin_domain"/>
</dbReference>
<dbReference type="Proteomes" id="UP000181909">
    <property type="component" value="Unassembled WGS sequence"/>
</dbReference>
<proteinExistence type="predicted"/>
<dbReference type="CDD" id="cd02966">
    <property type="entry name" value="TlpA_like_family"/>
    <property type="match status" value="1"/>
</dbReference>
<evidence type="ECO:0000256" key="5">
    <source>
        <dbReference type="ARBA" id="ARBA00023284"/>
    </source>
</evidence>
<comment type="subcellular location">
    <subcellularLocation>
        <location evidence="1">Cell envelope</location>
    </subcellularLocation>
</comment>
<organism evidence="7 8">
    <name type="scientific">Streptomyces atratus</name>
    <dbReference type="NCBI Taxonomy" id="1893"/>
    <lineage>
        <taxon>Bacteria</taxon>
        <taxon>Bacillati</taxon>
        <taxon>Actinomycetota</taxon>
        <taxon>Actinomycetes</taxon>
        <taxon>Kitasatosporales</taxon>
        <taxon>Streptomycetaceae</taxon>
        <taxon>Streptomyces</taxon>
    </lineage>
</organism>
<dbReference type="GO" id="GO:0016491">
    <property type="term" value="F:oxidoreductase activity"/>
    <property type="evidence" value="ECO:0007669"/>
    <property type="project" value="InterPro"/>
</dbReference>
<protein>
    <submittedName>
        <fullName evidence="7">Peroxiredoxin</fullName>
    </submittedName>
</protein>
<dbReference type="AlphaFoldDB" id="A0A1K2DX68"/>
<keyword evidence="3" id="KW-0735">Signal-anchor</keyword>
<evidence type="ECO:0000256" key="4">
    <source>
        <dbReference type="ARBA" id="ARBA00023157"/>
    </source>
</evidence>
<dbReference type="Pfam" id="PF00578">
    <property type="entry name" value="AhpC-TSA"/>
    <property type="match status" value="1"/>
</dbReference>
<keyword evidence="5" id="KW-0676">Redox-active center</keyword>
<name>A0A1K2DX68_STRAR</name>
<dbReference type="InterPro" id="IPR000866">
    <property type="entry name" value="AhpC/TSA"/>
</dbReference>
<dbReference type="STRING" id="1893.SAMN02787144_101628"/>
<sequence length="195" mass="20292">MKRPLVPFLAALACAVALIVGISIGGSPGTPAGFHRGKDGTLTIDSAHRPAAPDLIGMDADGRPVRLADYAGKTVVVNAWASWCEPCRKETPALVRYHEKMKDRGVVVLGLNRDGSANAARAFAREFHMPYPSVLDPGGKHFLSLPKGVLNTQGLPVTLVVDERGRVAATVSGPLGEGTLEGLVAAARAGSPAAR</sequence>
<gene>
    <name evidence="7" type="ORF">SAMN02787144_101628</name>
</gene>
<evidence type="ECO:0000313" key="7">
    <source>
        <dbReference type="EMBL" id="SFY28023.1"/>
    </source>
</evidence>
<dbReference type="PANTHER" id="PTHR42852:SF6">
    <property type="entry name" value="THIOL:DISULFIDE INTERCHANGE PROTEIN DSBE"/>
    <property type="match status" value="1"/>
</dbReference>
<keyword evidence="2" id="KW-0201">Cytochrome c-type biogenesis</keyword>
<accession>A0A1K2DX68</accession>
<feature type="domain" description="Thioredoxin" evidence="6">
    <location>
        <begin position="46"/>
        <end position="189"/>
    </location>
</feature>
<dbReference type="Gene3D" id="3.40.30.10">
    <property type="entry name" value="Glutaredoxin"/>
    <property type="match status" value="1"/>
</dbReference>
<dbReference type="EMBL" id="FPJO01000016">
    <property type="protein sequence ID" value="SFY28023.1"/>
    <property type="molecule type" value="Genomic_DNA"/>
</dbReference>
<keyword evidence="4" id="KW-1015">Disulfide bond</keyword>
<dbReference type="OrthoDB" id="9796554at2"/>
<evidence type="ECO:0000313" key="8">
    <source>
        <dbReference type="Proteomes" id="UP000181909"/>
    </source>
</evidence>
<dbReference type="InterPro" id="IPR050553">
    <property type="entry name" value="Thioredoxin_ResA/DsbE_sf"/>
</dbReference>
<dbReference type="PANTHER" id="PTHR42852">
    <property type="entry name" value="THIOL:DISULFIDE INTERCHANGE PROTEIN DSBE"/>
    <property type="match status" value="1"/>
</dbReference>
<dbReference type="GO" id="GO:0030313">
    <property type="term" value="C:cell envelope"/>
    <property type="evidence" value="ECO:0007669"/>
    <property type="project" value="UniProtKB-SubCell"/>
</dbReference>
<dbReference type="GO" id="GO:0017004">
    <property type="term" value="P:cytochrome complex assembly"/>
    <property type="evidence" value="ECO:0007669"/>
    <property type="project" value="UniProtKB-KW"/>
</dbReference>